<keyword evidence="1" id="KW-0732">Signal</keyword>
<evidence type="ECO:0000256" key="1">
    <source>
        <dbReference type="SAM" id="SignalP"/>
    </source>
</evidence>
<dbReference type="EMBL" id="JAHWGI010001107">
    <property type="protein sequence ID" value="KAK3922627.1"/>
    <property type="molecule type" value="Genomic_DNA"/>
</dbReference>
<comment type="caution">
    <text evidence="2">The sequence shown here is derived from an EMBL/GenBank/DDBJ whole genome shotgun (WGS) entry which is preliminary data.</text>
</comment>
<reference evidence="2" key="1">
    <citation type="submission" date="2021-07" db="EMBL/GenBank/DDBJ databases">
        <authorList>
            <person name="Catto M.A."/>
            <person name="Jacobson A."/>
            <person name="Kennedy G."/>
            <person name="Labadie P."/>
            <person name="Hunt B.G."/>
            <person name="Srinivasan R."/>
        </authorList>
    </citation>
    <scope>NUCLEOTIDE SEQUENCE</scope>
    <source>
        <strain evidence="2">PL_HMW_Pooled</strain>
        <tissue evidence="2">Head</tissue>
    </source>
</reference>
<protein>
    <submittedName>
        <fullName evidence="2">Alanine--tRNA ligase</fullName>
    </submittedName>
</protein>
<feature type="signal peptide" evidence="1">
    <location>
        <begin position="1"/>
        <end position="22"/>
    </location>
</feature>
<feature type="non-terminal residue" evidence="2">
    <location>
        <position position="75"/>
    </location>
</feature>
<keyword evidence="2" id="KW-0436">Ligase</keyword>
<dbReference type="GO" id="GO:0016874">
    <property type="term" value="F:ligase activity"/>
    <property type="evidence" value="ECO:0007669"/>
    <property type="project" value="UniProtKB-KW"/>
</dbReference>
<name>A0AAE1LLP2_9NEOP</name>
<keyword evidence="3" id="KW-1185">Reference proteome</keyword>
<dbReference type="Proteomes" id="UP001219518">
    <property type="component" value="Unassembled WGS sequence"/>
</dbReference>
<sequence>TNSLFFFRLCVLGAFNVQDVSCVTLSPSFLCQSFIHCHCFELGTYVCGHNFNHEDNTVHFLSGECHQFMHTIRSQ</sequence>
<evidence type="ECO:0000313" key="3">
    <source>
        <dbReference type="Proteomes" id="UP001219518"/>
    </source>
</evidence>
<reference evidence="2" key="2">
    <citation type="journal article" date="2023" name="BMC Genomics">
        <title>Pest status, molecular evolution, and epigenetic factors derived from the genome assembly of Frankliniella fusca, a thysanopteran phytovirus vector.</title>
        <authorList>
            <person name="Catto M.A."/>
            <person name="Labadie P.E."/>
            <person name="Jacobson A.L."/>
            <person name="Kennedy G.G."/>
            <person name="Srinivasan R."/>
            <person name="Hunt B.G."/>
        </authorList>
    </citation>
    <scope>NUCLEOTIDE SEQUENCE</scope>
    <source>
        <strain evidence="2">PL_HMW_Pooled</strain>
    </source>
</reference>
<organism evidence="2 3">
    <name type="scientific">Frankliniella fusca</name>
    <dbReference type="NCBI Taxonomy" id="407009"/>
    <lineage>
        <taxon>Eukaryota</taxon>
        <taxon>Metazoa</taxon>
        <taxon>Ecdysozoa</taxon>
        <taxon>Arthropoda</taxon>
        <taxon>Hexapoda</taxon>
        <taxon>Insecta</taxon>
        <taxon>Pterygota</taxon>
        <taxon>Neoptera</taxon>
        <taxon>Paraneoptera</taxon>
        <taxon>Thysanoptera</taxon>
        <taxon>Terebrantia</taxon>
        <taxon>Thripoidea</taxon>
        <taxon>Thripidae</taxon>
        <taxon>Frankliniella</taxon>
    </lineage>
</organism>
<dbReference type="AlphaFoldDB" id="A0AAE1LLP2"/>
<accession>A0AAE1LLP2</accession>
<feature type="chain" id="PRO_5041958234" evidence="1">
    <location>
        <begin position="23"/>
        <end position="75"/>
    </location>
</feature>
<proteinExistence type="predicted"/>
<gene>
    <name evidence="2" type="ORF">KUF71_001423</name>
</gene>
<evidence type="ECO:0000313" key="2">
    <source>
        <dbReference type="EMBL" id="KAK3922627.1"/>
    </source>
</evidence>